<feature type="domain" description="Lantibiotic biosynthesis protein dehydration" evidence="2">
    <location>
        <begin position="225"/>
        <end position="610"/>
    </location>
</feature>
<dbReference type="GO" id="GO:0005975">
    <property type="term" value="P:carbohydrate metabolic process"/>
    <property type="evidence" value="ECO:0007669"/>
    <property type="project" value="InterPro"/>
</dbReference>
<organism evidence="3 4">
    <name type="scientific">Paenibacillus hemerocallicola</name>
    <dbReference type="NCBI Taxonomy" id="1172614"/>
    <lineage>
        <taxon>Bacteria</taxon>
        <taxon>Bacillati</taxon>
        <taxon>Bacillota</taxon>
        <taxon>Bacilli</taxon>
        <taxon>Bacillales</taxon>
        <taxon>Paenibacillaceae</taxon>
        <taxon>Paenibacillus</taxon>
    </lineage>
</organism>
<dbReference type="Pfam" id="PF13575">
    <property type="entry name" value="DUF4135"/>
    <property type="match status" value="1"/>
</dbReference>
<reference evidence="3 4" key="1">
    <citation type="submission" date="2019-05" db="EMBL/GenBank/DDBJ databases">
        <title>We sequenced the genome of Paenibacillus hemerocallicola KCTC 33185 for further insight into its adaptation and study the phylogeny of Paenibacillus.</title>
        <authorList>
            <person name="Narsing Rao M.P."/>
        </authorList>
    </citation>
    <scope>NUCLEOTIDE SEQUENCE [LARGE SCALE GENOMIC DNA]</scope>
    <source>
        <strain evidence="3 4">KCTC 33185</strain>
    </source>
</reference>
<dbReference type="NCBIfam" id="TIGR03897">
    <property type="entry name" value="lanti_2_LanM"/>
    <property type="match status" value="1"/>
</dbReference>
<dbReference type="CDD" id="cd04792">
    <property type="entry name" value="LanM-like"/>
    <property type="match status" value="1"/>
</dbReference>
<accession>A0A5C4T7V3</accession>
<dbReference type="Gene3D" id="1.50.10.10">
    <property type="match status" value="1"/>
</dbReference>
<feature type="binding site" evidence="1">
    <location>
        <position position="982"/>
    </location>
    <ligand>
        <name>Zn(2+)</name>
        <dbReference type="ChEBI" id="CHEBI:29105"/>
    </ligand>
</feature>
<dbReference type="SUPFAM" id="SSF158745">
    <property type="entry name" value="LanC-like"/>
    <property type="match status" value="1"/>
</dbReference>
<dbReference type="PRINTS" id="PR01950">
    <property type="entry name" value="LANCSUPER"/>
</dbReference>
<gene>
    <name evidence="3" type="primary">lanM</name>
    <name evidence="3" type="ORF">FE784_17755</name>
</gene>
<dbReference type="Proteomes" id="UP000307943">
    <property type="component" value="Unassembled WGS sequence"/>
</dbReference>
<dbReference type="GO" id="GO:0031179">
    <property type="term" value="P:peptide modification"/>
    <property type="evidence" value="ECO:0007669"/>
    <property type="project" value="InterPro"/>
</dbReference>
<dbReference type="InterPro" id="IPR025410">
    <property type="entry name" value="Lant_dehyd"/>
</dbReference>
<keyword evidence="1" id="KW-0479">Metal-binding</keyword>
<name>A0A5C4T7V3_9BACL</name>
<dbReference type="InterPro" id="IPR007822">
    <property type="entry name" value="LANC-like"/>
</dbReference>
<evidence type="ECO:0000313" key="3">
    <source>
        <dbReference type="EMBL" id="TNJ64876.1"/>
    </source>
</evidence>
<evidence type="ECO:0000259" key="2">
    <source>
        <dbReference type="Pfam" id="PF13575"/>
    </source>
</evidence>
<sequence length="1111" mass="121903">MHKHKYGNEWLRTIVERSSGLEERLTDRFVPETEMRDNGAASTAADRLRRWSEAVGKGDAAKFAGRLALSGWTADDAGRAVHPVRLRDAAALPDWADMLRLFAEHLQHRGTVPSAALPETLRQHPLLEPGKPLAFEHALLPFAEAGATYAAAQVGELSRVLSARAWRDAVRSLLRELAEVAWKTLDLEFKLFRIGSFSLPGSMEQYDRFVRRLLEGDWFRLMQEYSVLARLMATAVLKWADSLQEFLRRYDEDEVWRDGRLTSGTASTGIIERLALGESDRHNGGRTVVIAMLEGGGKVVYKPKPLRIDTAYAALLAWLREHGAPGELAAAFTVDRGEYGWQSFVARRPCTSEAEAARYYRNAGALVAISWLLGGSDLHRENVISSGVAPIPVDVEVYMQPDPDANWPPEEVPSDAERQARETIARSVLCSSLLPEWVKLEPDTGVDVSGLFSWLGMDEGQRTVRRFKFANTDAMKIGDVVDTESRADNDPHTSGCAFDVGRDIPAMLGGFRHMYDFLLARREALTAADGPLAAFGSLATRFLFRSTAVYGQLLENSWHPDALKDGVDRDIRLEAMCRYVASDEEEYDRWPIVLRELAALRVMDVPYFRLNAGEVRLADQQGAYGPMLFRRSGRMRLLERVRAMSAADRELQLSLIRGVLYTKFAGAGRGQTPASHAELAADNETVGSGGAIGGALGSRTQAAVFAATKKESAKLLHAATAIADRLNRRAITADDGTRTWIVPGFGSVIPRQRPISYHLYGGSCGIALMYAALYRSTGDGRAREETLLALHLLRRRLAERDVDDDPLARMTIGGFSGLGSIVYTFVRISQMIGEPPLLREAIAAAELVTDEKIAADNRFDLMDGAAGALLGLLALHRATGEAEHLRLVKRCGEHLLTSRAKLPSGHDGWQVNGKALAGFSHGAAGIAYALLKLHQAAHDPRLAEAADEAIRFERDIFDRERGVWPDLRVGSEDGAGLVDAWCNGAAGIGLARLAGLAALDNPDIRSDIDTAIGIVHPPRREHGKDCVCCGHMGRAELLLSASLKLGRGDLAGEARRRALRFAEKYGKPGSDDDCSLPLYEEPSFFQGIAGIGYELLRFRSPDLLPNVLVLE</sequence>
<evidence type="ECO:0000256" key="1">
    <source>
        <dbReference type="PIRSR" id="PIRSR607822-1"/>
    </source>
</evidence>
<dbReference type="PIRSF" id="PIRSF037228">
    <property type="entry name" value="Lant_mod_RumM"/>
    <property type="match status" value="1"/>
</dbReference>
<dbReference type="InterPro" id="IPR017146">
    <property type="entry name" value="Lanti_2_LanM"/>
</dbReference>
<dbReference type="SMART" id="SM01260">
    <property type="entry name" value="LANC_like"/>
    <property type="match status" value="1"/>
</dbReference>
<dbReference type="OrthoDB" id="9148343at2"/>
<evidence type="ECO:0000313" key="4">
    <source>
        <dbReference type="Proteomes" id="UP000307943"/>
    </source>
</evidence>
<dbReference type="EMBL" id="VDCQ01000024">
    <property type="protein sequence ID" value="TNJ64876.1"/>
    <property type="molecule type" value="Genomic_DNA"/>
</dbReference>
<dbReference type="InterPro" id="IPR012341">
    <property type="entry name" value="6hp_glycosidase-like_sf"/>
</dbReference>
<feature type="binding site" evidence="1">
    <location>
        <position position="1028"/>
    </location>
    <ligand>
        <name>Zn(2+)</name>
        <dbReference type="ChEBI" id="CHEBI:29105"/>
    </ligand>
</feature>
<dbReference type="Pfam" id="PF05147">
    <property type="entry name" value="LANC_like"/>
    <property type="match status" value="1"/>
</dbReference>
<dbReference type="RefSeq" id="WP_139603570.1">
    <property type="nucleotide sequence ID" value="NZ_VDCQ01000024.1"/>
</dbReference>
<comment type="caution">
    <text evidence="3">The sequence shown here is derived from an EMBL/GenBank/DDBJ whole genome shotgun (WGS) entry which is preliminary data.</text>
</comment>
<proteinExistence type="predicted"/>
<keyword evidence="4" id="KW-1185">Reference proteome</keyword>
<dbReference type="GO" id="GO:0046872">
    <property type="term" value="F:metal ion binding"/>
    <property type="evidence" value="ECO:0007669"/>
    <property type="project" value="UniProtKB-KW"/>
</dbReference>
<keyword evidence="1" id="KW-0862">Zinc</keyword>
<protein>
    <submittedName>
        <fullName evidence="3">Type 2 lantipeptide synthetase LanM</fullName>
    </submittedName>
</protein>
<dbReference type="AlphaFoldDB" id="A0A5C4T7V3"/>